<dbReference type="EMBL" id="CP126652">
    <property type="protein sequence ID" value="WJZ86908.1"/>
    <property type="molecule type" value="Genomic_DNA"/>
</dbReference>
<dbReference type="SUPFAM" id="SSF46689">
    <property type="entry name" value="Homeodomain-like"/>
    <property type="match status" value="1"/>
</dbReference>
<evidence type="ECO:0000256" key="2">
    <source>
        <dbReference type="ARBA" id="ARBA00023015"/>
    </source>
</evidence>
<dbReference type="Gene3D" id="1.10.10.60">
    <property type="entry name" value="Homeodomain-like"/>
    <property type="match status" value="1"/>
</dbReference>
<dbReference type="InterPro" id="IPR056067">
    <property type="entry name" value="DUF7650"/>
</dbReference>
<dbReference type="PANTHER" id="PTHR13859:SF34">
    <property type="entry name" value="SANT DOMAIN-CONTAINING PROTEIN"/>
    <property type="match status" value="1"/>
</dbReference>
<dbReference type="Proteomes" id="UP001227230">
    <property type="component" value="Chromosome 5"/>
</dbReference>
<protein>
    <recommendedName>
        <fullName evidence="6">SANT domain-containing protein</fullName>
    </recommendedName>
</protein>
<evidence type="ECO:0000256" key="5">
    <source>
        <dbReference type="SAM" id="MobiDB-lite"/>
    </source>
</evidence>
<feature type="region of interest" description="Disordered" evidence="5">
    <location>
        <begin position="450"/>
        <end position="472"/>
    </location>
</feature>
<sequence>MEEMDLVQINHDGEGTEDASIAQSPSSEPTGICDVFGNPEILPRIGDKYQVDIPTLSPESDYLQLTSYPTDAATVTGAPHCFLLGLPVPIMWVTEEVENVKHEPLELLGASNKNWPVESYDIKEAHILIKREDLELKIEPSGVSMENELCMGESVNLALQLEMKKEMHQKCGGKGHYPAPGSLSDSWSDLEKATFLLGLYIFGKNLVQVKRFVESKKMRDLLSFYYGKFYKSAEYRRWAECRKMRSRRCIYGQRIFTGLRQQELLSRLLPHLSEQRQNILLEVSKTFGEGKILLEEYVSTLKATVGMNIFIEAVGIGKGRQDLTGIALEPLKHNQVAPVRPEMPIGKACSSLTPQEIIKCLTGDFRLSKARSSDLFWEAVWPRLLARGWHSEQPRGHNYAAGSKQPLVFLIPGVKKFSRRKLVKGSHYFDSVSDVLSKVASDPGLLEFEIEADEGNKSKEESGLTNETKLDKDDLSDQRHHCYLQPRTPNRNVDIVKFTVVDTSLANGAKYKEKEVRSLPFESSNTSTSSSHFEENDEDTSEELVVDESNSGYNMFLNQEETNYSNPTKIIFEGRVCSGSKDSEISAVNQGIPTNDPDSTSLPAKVPKSQNTNMYNAKKQSRAPKCHLGRKMKPDMSNYLAPVTKRRRRLTACSRAETSQSTITFLVGPELKQEESGGCIGKHDSDEIIHCKVVPLTEKLCSSSSSCKDSRIDGREGMLSSNCSGAEHPREELQFRTMIDLNLPVLPDAETGEPVLVASSERQDDQASKQADDPNALKTSIGVANSEQPPNMNSRRQSTRNRPLTTKALEALASGFLNTRRRRRKRTEAFPGEDLISRPSRRARCKMRVTESFGTGIMDSKVQEEGNGVCNDNEDMFSKFHIRSEGEGAQVSGP</sequence>
<feature type="compositionally biased region" description="Basic and acidic residues" evidence="5">
    <location>
        <begin position="454"/>
        <end position="472"/>
    </location>
</feature>
<feature type="domain" description="SANT" evidence="6">
    <location>
        <begin position="182"/>
        <end position="234"/>
    </location>
</feature>
<evidence type="ECO:0000313" key="8">
    <source>
        <dbReference type="Proteomes" id="UP001227230"/>
    </source>
</evidence>
<dbReference type="InterPro" id="IPR009057">
    <property type="entry name" value="Homeodomain-like_sf"/>
</dbReference>
<feature type="region of interest" description="Disordered" evidence="5">
    <location>
        <begin position="1"/>
        <end position="30"/>
    </location>
</feature>
<evidence type="ECO:0000256" key="3">
    <source>
        <dbReference type="ARBA" id="ARBA00023163"/>
    </source>
</evidence>
<feature type="compositionally biased region" description="Polar residues" evidence="5">
    <location>
        <begin position="782"/>
        <end position="804"/>
    </location>
</feature>
<dbReference type="InterPro" id="IPR057712">
    <property type="entry name" value="DUF7952"/>
</dbReference>
<gene>
    <name evidence="7" type="ORF">VitviT2T_006321</name>
</gene>
<evidence type="ECO:0000256" key="4">
    <source>
        <dbReference type="ARBA" id="ARBA00023242"/>
    </source>
</evidence>
<keyword evidence="8" id="KW-1185">Reference proteome</keyword>
<evidence type="ECO:0000313" key="7">
    <source>
        <dbReference type="EMBL" id="WJZ86908.1"/>
    </source>
</evidence>
<dbReference type="PANTHER" id="PTHR13859">
    <property type="entry name" value="ATROPHIN-RELATED"/>
    <property type="match status" value="1"/>
</dbReference>
<evidence type="ECO:0000259" key="6">
    <source>
        <dbReference type="PROSITE" id="PS51293"/>
    </source>
</evidence>
<evidence type="ECO:0000256" key="1">
    <source>
        <dbReference type="ARBA" id="ARBA00004123"/>
    </source>
</evidence>
<dbReference type="Pfam" id="PF24662">
    <property type="entry name" value="DUF7650"/>
    <property type="match status" value="1"/>
</dbReference>
<dbReference type="PROSITE" id="PS51293">
    <property type="entry name" value="SANT"/>
    <property type="match status" value="1"/>
</dbReference>
<dbReference type="InterPro" id="IPR017884">
    <property type="entry name" value="SANT_dom"/>
</dbReference>
<keyword evidence="2" id="KW-0805">Transcription regulation</keyword>
<keyword evidence="3" id="KW-0804">Transcription</keyword>
<feature type="region of interest" description="Disordered" evidence="5">
    <location>
        <begin position="780"/>
        <end position="804"/>
    </location>
</feature>
<reference evidence="7 8" key="1">
    <citation type="journal article" date="2023" name="Hortic Res">
        <title>The complete reference genome for grapevine (Vitis vinifera L.) genetics and breeding.</title>
        <authorList>
            <person name="Shi X."/>
            <person name="Cao S."/>
            <person name="Wang X."/>
            <person name="Huang S."/>
            <person name="Wang Y."/>
            <person name="Liu Z."/>
            <person name="Liu W."/>
            <person name="Leng X."/>
            <person name="Peng Y."/>
            <person name="Wang N."/>
            <person name="Wang Y."/>
            <person name="Ma Z."/>
            <person name="Xu X."/>
            <person name="Zhang F."/>
            <person name="Xue H."/>
            <person name="Zhong H."/>
            <person name="Wang Y."/>
            <person name="Zhang K."/>
            <person name="Velt A."/>
            <person name="Avia K."/>
            <person name="Holtgrawe D."/>
            <person name="Grimplet J."/>
            <person name="Matus J.T."/>
            <person name="Ware D."/>
            <person name="Wu X."/>
            <person name="Wang H."/>
            <person name="Liu C."/>
            <person name="Fang Y."/>
            <person name="Rustenholz C."/>
            <person name="Cheng Z."/>
            <person name="Xiao H."/>
            <person name="Zhou Y."/>
        </authorList>
    </citation>
    <scope>NUCLEOTIDE SEQUENCE [LARGE SCALE GENOMIC DNA]</scope>
    <source>
        <strain evidence="8">cv. Pinot noir / PN40024</strain>
        <tissue evidence="7">Leaf</tissue>
    </source>
</reference>
<accession>A0ABY9BVG5</accession>
<proteinExistence type="predicted"/>
<organism evidence="7 8">
    <name type="scientific">Vitis vinifera</name>
    <name type="common">Grape</name>
    <dbReference type="NCBI Taxonomy" id="29760"/>
    <lineage>
        <taxon>Eukaryota</taxon>
        <taxon>Viridiplantae</taxon>
        <taxon>Streptophyta</taxon>
        <taxon>Embryophyta</taxon>
        <taxon>Tracheophyta</taxon>
        <taxon>Spermatophyta</taxon>
        <taxon>Magnoliopsida</taxon>
        <taxon>eudicotyledons</taxon>
        <taxon>Gunneridae</taxon>
        <taxon>Pentapetalae</taxon>
        <taxon>rosids</taxon>
        <taxon>Vitales</taxon>
        <taxon>Vitaceae</taxon>
        <taxon>Viteae</taxon>
        <taxon>Vitis</taxon>
    </lineage>
</organism>
<keyword evidence="4" id="KW-0539">Nucleus</keyword>
<feature type="region of interest" description="Disordered" evidence="5">
    <location>
        <begin position="514"/>
        <end position="540"/>
    </location>
</feature>
<name>A0ABY9BVG5_VITVI</name>
<dbReference type="Pfam" id="PF25826">
    <property type="entry name" value="DUF7952"/>
    <property type="match status" value="1"/>
</dbReference>
<comment type="subcellular location">
    <subcellularLocation>
        <location evidence="1">Nucleus</location>
    </subcellularLocation>
</comment>